<dbReference type="GO" id="GO:0005886">
    <property type="term" value="C:plasma membrane"/>
    <property type="evidence" value="ECO:0007669"/>
    <property type="project" value="TreeGrafter"/>
</dbReference>
<dbReference type="PANTHER" id="PTHR11905:SF32">
    <property type="entry name" value="DISINTEGRIN AND METALLOPROTEINASE DOMAIN-CONTAINING PROTEIN 28"/>
    <property type="match status" value="1"/>
</dbReference>
<comment type="subcellular location">
    <subcellularLocation>
        <location evidence="1">Secreted</location>
    </subcellularLocation>
</comment>
<evidence type="ECO:0000256" key="4">
    <source>
        <dbReference type="ARBA" id="ARBA00023157"/>
    </source>
</evidence>
<dbReference type="GO" id="GO:0090729">
    <property type="term" value="F:toxin activity"/>
    <property type="evidence" value="ECO:0007669"/>
    <property type="project" value="UniProtKB-KW"/>
</dbReference>
<sequence>MGILAKSSGFLSGIQEVQVATGGDWESCCHVTTQVLVLVPHSSLTDAKVAPDECFEINRNGGKYGYCRKENGTNIPCEPENVKCGRLYCTGGREFPTYGEKIVFGSCKASHYELIDDIGMVDPITKCGEGKVCFLGKCLDA</sequence>
<keyword evidence="4" id="KW-1015">Disulfide bond</keyword>
<evidence type="ECO:0000313" key="7">
    <source>
        <dbReference type="RefSeq" id="XP_013926254.1"/>
    </source>
</evidence>
<evidence type="ECO:0000256" key="2">
    <source>
        <dbReference type="ARBA" id="ARBA00022525"/>
    </source>
</evidence>
<dbReference type="GO" id="GO:0005576">
    <property type="term" value="C:extracellular region"/>
    <property type="evidence" value="ECO:0007669"/>
    <property type="project" value="UniProtKB-SubCell"/>
</dbReference>
<feature type="domain" description="ADAM cysteine-rich" evidence="5">
    <location>
        <begin position="45"/>
        <end position="141"/>
    </location>
</feature>
<keyword evidence="3" id="KW-0800">Toxin</keyword>
<dbReference type="Proteomes" id="UP000504617">
    <property type="component" value="Unplaced"/>
</dbReference>
<name>A0A6I9YQR0_9SAUR</name>
<dbReference type="GeneID" id="106552485"/>
<keyword evidence="2" id="KW-0964">Secreted</keyword>
<evidence type="ECO:0000256" key="1">
    <source>
        <dbReference type="ARBA" id="ARBA00004613"/>
    </source>
</evidence>
<accession>A0A6I9YQR0</accession>
<evidence type="ECO:0000313" key="6">
    <source>
        <dbReference type="Proteomes" id="UP000504617"/>
    </source>
</evidence>
<dbReference type="Pfam" id="PF08516">
    <property type="entry name" value="ADAM_CR"/>
    <property type="match status" value="1"/>
</dbReference>
<dbReference type="KEGG" id="tsr:106552485"/>
<evidence type="ECO:0000256" key="3">
    <source>
        <dbReference type="ARBA" id="ARBA00022656"/>
    </source>
</evidence>
<proteinExistence type="predicted"/>
<organism evidence="6 7">
    <name type="scientific">Thamnophis sirtalis</name>
    <dbReference type="NCBI Taxonomy" id="35019"/>
    <lineage>
        <taxon>Eukaryota</taxon>
        <taxon>Metazoa</taxon>
        <taxon>Chordata</taxon>
        <taxon>Craniata</taxon>
        <taxon>Vertebrata</taxon>
        <taxon>Euteleostomi</taxon>
        <taxon>Lepidosauria</taxon>
        <taxon>Squamata</taxon>
        <taxon>Bifurcata</taxon>
        <taxon>Unidentata</taxon>
        <taxon>Episquamata</taxon>
        <taxon>Toxicofera</taxon>
        <taxon>Serpentes</taxon>
        <taxon>Colubroidea</taxon>
        <taxon>Colubridae</taxon>
        <taxon>Natricinae</taxon>
        <taxon>Thamnophis</taxon>
    </lineage>
</organism>
<dbReference type="SMART" id="SM00608">
    <property type="entry name" value="ACR"/>
    <property type="match status" value="1"/>
</dbReference>
<protein>
    <submittedName>
        <fullName evidence="7">Zinc metalloproteinase-disintegrin-like ohanin</fullName>
    </submittedName>
</protein>
<dbReference type="InterPro" id="IPR006586">
    <property type="entry name" value="ADAM_Cys-rich"/>
</dbReference>
<dbReference type="AlphaFoldDB" id="A0A6I9YQR0"/>
<dbReference type="RefSeq" id="XP_013926254.1">
    <property type="nucleotide sequence ID" value="XM_014070779.1"/>
</dbReference>
<keyword evidence="6" id="KW-1185">Reference proteome</keyword>
<evidence type="ECO:0000259" key="5">
    <source>
        <dbReference type="SMART" id="SM00608"/>
    </source>
</evidence>
<gene>
    <name evidence="7" type="primary">LOC106552485</name>
</gene>
<dbReference type="PANTHER" id="PTHR11905">
    <property type="entry name" value="ADAM A DISINTEGRIN AND METALLOPROTEASE DOMAIN"/>
    <property type="match status" value="1"/>
</dbReference>
<reference evidence="7" key="1">
    <citation type="submission" date="2025-08" db="UniProtKB">
        <authorList>
            <consortium name="RefSeq"/>
        </authorList>
    </citation>
    <scope>IDENTIFICATION</scope>
    <source>
        <tissue evidence="7">Skeletal muscle</tissue>
    </source>
</reference>
<dbReference type="OrthoDB" id="5951731at2759"/>